<keyword evidence="1" id="KW-0472">Membrane</keyword>
<comment type="caution">
    <text evidence="2">The sequence shown here is derived from an EMBL/GenBank/DDBJ whole genome shotgun (WGS) entry which is preliminary data.</text>
</comment>
<organism evidence="2 3">
    <name type="scientific">Platanthera guangdongensis</name>
    <dbReference type="NCBI Taxonomy" id="2320717"/>
    <lineage>
        <taxon>Eukaryota</taxon>
        <taxon>Viridiplantae</taxon>
        <taxon>Streptophyta</taxon>
        <taxon>Embryophyta</taxon>
        <taxon>Tracheophyta</taxon>
        <taxon>Spermatophyta</taxon>
        <taxon>Magnoliopsida</taxon>
        <taxon>Liliopsida</taxon>
        <taxon>Asparagales</taxon>
        <taxon>Orchidaceae</taxon>
        <taxon>Orchidoideae</taxon>
        <taxon>Orchideae</taxon>
        <taxon>Orchidinae</taxon>
        <taxon>Platanthera</taxon>
    </lineage>
</organism>
<keyword evidence="1" id="KW-0812">Transmembrane</keyword>
<dbReference type="Proteomes" id="UP001412067">
    <property type="component" value="Unassembled WGS sequence"/>
</dbReference>
<dbReference type="EMBL" id="JBBWWR010000020">
    <property type="protein sequence ID" value="KAK8939774.1"/>
    <property type="molecule type" value="Genomic_DNA"/>
</dbReference>
<accession>A0ABR2LGS1</accession>
<sequence>MKKLLYYRLAIMKTLKWMTVILLLRLIFYQKMTLMPKKNDNDHPLQLVSNKGIPLPSRYAKNLEDMVSIKLLFKRILKFVSQIVVVDATFVISYTI</sequence>
<feature type="transmembrane region" description="Helical" evidence="1">
    <location>
        <begin position="6"/>
        <end position="28"/>
    </location>
</feature>
<evidence type="ECO:0000313" key="2">
    <source>
        <dbReference type="EMBL" id="KAK8939774.1"/>
    </source>
</evidence>
<evidence type="ECO:0000313" key="3">
    <source>
        <dbReference type="Proteomes" id="UP001412067"/>
    </source>
</evidence>
<keyword evidence="3" id="KW-1185">Reference proteome</keyword>
<protein>
    <submittedName>
        <fullName evidence="2">Uncharacterized protein</fullName>
    </submittedName>
</protein>
<keyword evidence="1" id="KW-1133">Transmembrane helix</keyword>
<name>A0ABR2LGS1_9ASPA</name>
<evidence type="ECO:0000256" key="1">
    <source>
        <dbReference type="SAM" id="Phobius"/>
    </source>
</evidence>
<proteinExistence type="predicted"/>
<reference evidence="2 3" key="1">
    <citation type="journal article" date="2022" name="Nat. Plants">
        <title>Genomes of leafy and leafless Platanthera orchids illuminate the evolution of mycoheterotrophy.</title>
        <authorList>
            <person name="Li M.H."/>
            <person name="Liu K.W."/>
            <person name="Li Z."/>
            <person name="Lu H.C."/>
            <person name="Ye Q.L."/>
            <person name="Zhang D."/>
            <person name="Wang J.Y."/>
            <person name="Li Y.F."/>
            <person name="Zhong Z.M."/>
            <person name="Liu X."/>
            <person name="Yu X."/>
            <person name="Liu D.K."/>
            <person name="Tu X.D."/>
            <person name="Liu B."/>
            <person name="Hao Y."/>
            <person name="Liao X.Y."/>
            <person name="Jiang Y.T."/>
            <person name="Sun W.H."/>
            <person name="Chen J."/>
            <person name="Chen Y.Q."/>
            <person name="Ai Y."/>
            <person name="Zhai J.W."/>
            <person name="Wu S.S."/>
            <person name="Zhou Z."/>
            <person name="Hsiao Y.Y."/>
            <person name="Wu W.L."/>
            <person name="Chen Y.Y."/>
            <person name="Lin Y.F."/>
            <person name="Hsu J.L."/>
            <person name="Li C.Y."/>
            <person name="Wang Z.W."/>
            <person name="Zhao X."/>
            <person name="Zhong W.Y."/>
            <person name="Ma X.K."/>
            <person name="Ma L."/>
            <person name="Huang J."/>
            <person name="Chen G.Z."/>
            <person name="Huang M.Z."/>
            <person name="Huang L."/>
            <person name="Peng D.H."/>
            <person name="Luo Y.B."/>
            <person name="Zou S.Q."/>
            <person name="Chen S.P."/>
            <person name="Lan S."/>
            <person name="Tsai W.C."/>
            <person name="Van de Peer Y."/>
            <person name="Liu Z.J."/>
        </authorList>
    </citation>
    <scope>NUCLEOTIDE SEQUENCE [LARGE SCALE GENOMIC DNA]</scope>
    <source>
        <strain evidence="2">Lor288</strain>
    </source>
</reference>
<gene>
    <name evidence="2" type="ORF">KSP40_PGU013880</name>
</gene>